<dbReference type="InterPro" id="IPR035906">
    <property type="entry name" value="MetI-like_sf"/>
</dbReference>
<evidence type="ECO:0000256" key="2">
    <source>
        <dbReference type="ARBA" id="ARBA00022448"/>
    </source>
</evidence>
<dbReference type="Pfam" id="PF00528">
    <property type="entry name" value="BPD_transp_1"/>
    <property type="match status" value="1"/>
</dbReference>
<dbReference type="PANTHER" id="PTHR30043">
    <property type="entry name" value="PHOSPHONATES TRANSPORT SYSTEM PERMEASE PROTEIN"/>
    <property type="match status" value="1"/>
</dbReference>
<dbReference type="PROSITE" id="PS50928">
    <property type="entry name" value="ABC_TM1"/>
    <property type="match status" value="1"/>
</dbReference>
<dbReference type="InterPro" id="IPR005769">
    <property type="entry name" value="PhnE/PtxC"/>
</dbReference>
<feature type="transmembrane region" description="Helical" evidence="6">
    <location>
        <begin position="28"/>
        <end position="48"/>
    </location>
</feature>
<evidence type="ECO:0000256" key="1">
    <source>
        <dbReference type="ARBA" id="ARBA00004651"/>
    </source>
</evidence>
<evidence type="ECO:0000256" key="5">
    <source>
        <dbReference type="ARBA" id="ARBA00023136"/>
    </source>
</evidence>
<keyword evidence="3 6" id="KW-0812">Transmembrane</keyword>
<organism evidence="8 9">
    <name type="scientific">Xaviernesmea oryzae</name>
    <dbReference type="NCBI Taxonomy" id="464029"/>
    <lineage>
        <taxon>Bacteria</taxon>
        <taxon>Pseudomonadati</taxon>
        <taxon>Pseudomonadota</taxon>
        <taxon>Alphaproteobacteria</taxon>
        <taxon>Hyphomicrobiales</taxon>
        <taxon>Rhizobiaceae</taxon>
        <taxon>Rhizobium/Agrobacterium group</taxon>
        <taxon>Xaviernesmea</taxon>
    </lineage>
</organism>
<gene>
    <name evidence="8" type="ORF">BJF93_18390</name>
</gene>
<evidence type="ECO:0000313" key="8">
    <source>
        <dbReference type="EMBL" id="OLP62197.1"/>
    </source>
</evidence>
<evidence type="ECO:0000256" key="6">
    <source>
        <dbReference type="RuleBase" id="RU363032"/>
    </source>
</evidence>
<dbReference type="OrthoDB" id="7820570at2"/>
<dbReference type="GO" id="GO:0005886">
    <property type="term" value="C:plasma membrane"/>
    <property type="evidence" value="ECO:0007669"/>
    <property type="project" value="UniProtKB-SubCell"/>
</dbReference>
<dbReference type="NCBIfam" id="TIGR01097">
    <property type="entry name" value="PhnE"/>
    <property type="match status" value="1"/>
</dbReference>
<feature type="transmembrane region" description="Helical" evidence="6">
    <location>
        <begin position="410"/>
        <end position="430"/>
    </location>
</feature>
<dbReference type="SUPFAM" id="SSF161098">
    <property type="entry name" value="MetI-like"/>
    <property type="match status" value="1"/>
</dbReference>
<dbReference type="PANTHER" id="PTHR30043:SF9">
    <property type="entry name" value="PHOSPHONATES TRANSPORT SYSTEM PERMEASE PROTEIN"/>
    <property type="match status" value="1"/>
</dbReference>
<keyword evidence="5 6" id="KW-0472">Membrane</keyword>
<comment type="subcellular location">
    <subcellularLocation>
        <location evidence="1 6">Cell membrane</location>
        <topology evidence="1 6">Multi-pass membrane protein</topology>
    </subcellularLocation>
</comment>
<evidence type="ECO:0000256" key="3">
    <source>
        <dbReference type="ARBA" id="ARBA00022692"/>
    </source>
</evidence>
<name>A0A1Q9B2E5_9HYPH</name>
<dbReference type="InterPro" id="IPR000515">
    <property type="entry name" value="MetI-like"/>
</dbReference>
<proteinExistence type="inferred from homology"/>
<comment type="similarity">
    <text evidence="6">Belongs to the binding-protein-dependent transport system permease family.</text>
</comment>
<evidence type="ECO:0000259" key="7">
    <source>
        <dbReference type="PROSITE" id="PS50928"/>
    </source>
</evidence>
<keyword evidence="2 6" id="KW-0813">Transport</keyword>
<dbReference type="Proteomes" id="UP000186364">
    <property type="component" value="Unassembled WGS sequence"/>
</dbReference>
<dbReference type="EMBL" id="MKIP01000027">
    <property type="protein sequence ID" value="OLP62197.1"/>
    <property type="molecule type" value="Genomic_DNA"/>
</dbReference>
<dbReference type="AlphaFoldDB" id="A0A1Q9B2E5"/>
<reference evidence="8 9" key="1">
    <citation type="submission" date="2016-09" db="EMBL/GenBank/DDBJ databases">
        <title>Rhizobium sp. nov., a novel species isolated from the rice rhizosphere.</title>
        <authorList>
            <person name="Zhao J."/>
            <person name="Zhang X."/>
        </authorList>
    </citation>
    <scope>NUCLEOTIDE SEQUENCE [LARGE SCALE GENOMIC DNA]</scope>
    <source>
        <strain evidence="8 9">1.7048</strain>
    </source>
</reference>
<keyword evidence="9" id="KW-1185">Reference proteome</keyword>
<dbReference type="CDD" id="cd06261">
    <property type="entry name" value="TM_PBP2"/>
    <property type="match status" value="1"/>
</dbReference>
<dbReference type="RefSeq" id="WP_075625718.1">
    <property type="nucleotide sequence ID" value="NZ_FOAM01000015.1"/>
</dbReference>
<feature type="transmembrane region" description="Helical" evidence="6">
    <location>
        <begin position="251"/>
        <end position="271"/>
    </location>
</feature>
<protein>
    <submittedName>
        <fullName evidence="8">Phosphonate ABC transporter, permease protein PhnE</fullName>
    </submittedName>
</protein>
<accession>A0A1Q9B2E5</accession>
<evidence type="ECO:0000313" key="9">
    <source>
        <dbReference type="Proteomes" id="UP000186364"/>
    </source>
</evidence>
<dbReference type="Gene3D" id="1.10.3720.10">
    <property type="entry name" value="MetI-like"/>
    <property type="match status" value="1"/>
</dbReference>
<sequence>MSQINAAHRQEIEARHAHLLKDKPLQRFMPLIVLIATLLYGLYAIWFFDIPRIVSEAQWVRMGLYLRQWVSYDVQPEFRLGKDGITIRYPRFSPLGDDPHPDWVINRPDGSKFIPFGSGGVTVATTGTTIVARGETVHIDVTSGKPVIQGKAPSWMTVYDEDVLADLGFAGDVSLSADRVKVRKRFFGWPNFLFDTGSPFFGKSYGETARLILSGERLDPSQSNLSLAFDNIWNNATWQHGDVWIKLAQTVVMAFLGTLLGALLAFPLAFVAARNTSPNRFFGSCIKRFFDFLRSMDLLIWSLFLTRAFGPGPLAGSGAIFLTETGTLGKVYAEGLENIDRKPGEGVQSTGASTLLTHRYATMPQVAPVMAGQTLYQWESNIREAATIGAVGAGGIGLKLWEAMRTNSNWANVAYMVLLTLLVTFLFDVASSRLRQKLMGTDHRA</sequence>
<comment type="caution">
    <text evidence="8">The sequence shown here is derived from an EMBL/GenBank/DDBJ whole genome shotgun (WGS) entry which is preliminary data.</text>
</comment>
<evidence type="ECO:0000256" key="4">
    <source>
        <dbReference type="ARBA" id="ARBA00022989"/>
    </source>
</evidence>
<dbReference type="GO" id="GO:0015416">
    <property type="term" value="F:ABC-type phosphonate transporter activity"/>
    <property type="evidence" value="ECO:0007669"/>
    <property type="project" value="InterPro"/>
</dbReference>
<feature type="domain" description="ABC transmembrane type-1" evidence="7">
    <location>
        <begin position="247"/>
        <end position="431"/>
    </location>
</feature>
<keyword evidence="4 6" id="KW-1133">Transmembrane helix</keyword>